<dbReference type="InterPro" id="IPR036505">
    <property type="entry name" value="Amidase/PGRP_sf"/>
</dbReference>
<keyword evidence="4" id="KW-1185">Reference proteome</keyword>
<dbReference type="RefSeq" id="WP_114399761.1">
    <property type="nucleotide sequence ID" value="NZ_QEIM01000152.1"/>
</dbReference>
<dbReference type="Proteomes" id="UP000253318">
    <property type="component" value="Unassembled WGS sequence"/>
</dbReference>
<dbReference type="InterPro" id="IPR036366">
    <property type="entry name" value="PGBDSf"/>
</dbReference>
<dbReference type="AlphaFoldDB" id="A0A368T1Y9"/>
<dbReference type="Gene3D" id="3.40.80.10">
    <property type="entry name" value="Peptidoglycan recognition protein-like"/>
    <property type="match status" value="1"/>
</dbReference>
<dbReference type="OrthoDB" id="514320at2"/>
<evidence type="ECO:0000313" key="4">
    <source>
        <dbReference type="Proteomes" id="UP000253318"/>
    </source>
</evidence>
<evidence type="ECO:0000259" key="2">
    <source>
        <dbReference type="Pfam" id="PF01471"/>
    </source>
</evidence>
<accession>A0A368T1Y9</accession>
<dbReference type="EMBL" id="QEIN01000153">
    <property type="protein sequence ID" value="RCV55114.1"/>
    <property type="molecule type" value="Genomic_DNA"/>
</dbReference>
<feature type="region of interest" description="Disordered" evidence="1">
    <location>
        <begin position="135"/>
        <end position="160"/>
    </location>
</feature>
<feature type="domain" description="Peptidoglycan binding-like" evidence="2">
    <location>
        <begin position="126"/>
        <end position="184"/>
    </location>
</feature>
<gene>
    <name evidence="3" type="ORF">DEF24_18385</name>
</gene>
<dbReference type="Gene3D" id="1.10.101.10">
    <property type="entry name" value="PGBD-like superfamily/PGBD"/>
    <property type="match status" value="1"/>
</dbReference>
<sequence>MHANGRAGIGYPFGVCRNGVSEGRGLGCYQAAQGTTAGNSAWSSVTLMRGGDEAPTDSQVQAVRDLRGSPMGRGVAGTVRGHRDLVSADCPGERLYARVRDDGFTGGAGDEAGAPSGSPVLRRGCTGPRVVQLQQAPTAAGHPVRPSGADGAFGPATENAVRAPRHRFDLSVDGEYGPRSARALRGALAG</sequence>
<dbReference type="InterPro" id="IPR002477">
    <property type="entry name" value="Peptidoglycan-bd-like"/>
</dbReference>
<dbReference type="SUPFAM" id="SSF55846">
    <property type="entry name" value="N-acetylmuramoyl-L-alanine amidase-like"/>
    <property type="match status" value="1"/>
</dbReference>
<name>A0A368T1Y9_9ACTN</name>
<dbReference type="SUPFAM" id="SSF47090">
    <property type="entry name" value="PGBD-like"/>
    <property type="match status" value="1"/>
</dbReference>
<dbReference type="GO" id="GO:0009253">
    <property type="term" value="P:peptidoglycan catabolic process"/>
    <property type="evidence" value="ECO:0007669"/>
    <property type="project" value="InterPro"/>
</dbReference>
<dbReference type="GO" id="GO:0008745">
    <property type="term" value="F:N-acetylmuramoyl-L-alanine amidase activity"/>
    <property type="evidence" value="ECO:0007669"/>
    <property type="project" value="InterPro"/>
</dbReference>
<evidence type="ECO:0000313" key="3">
    <source>
        <dbReference type="EMBL" id="RCV55114.1"/>
    </source>
</evidence>
<organism evidence="3 4">
    <name type="scientific">Marinitenerispora sediminis</name>
    <dbReference type="NCBI Taxonomy" id="1931232"/>
    <lineage>
        <taxon>Bacteria</taxon>
        <taxon>Bacillati</taxon>
        <taxon>Actinomycetota</taxon>
        <taxon>Actinomycetes</taxon>
        <taxon>Streptosporangiales</taxon>
        <taxon>Nocardiopsidaceae</taxon>
        <taxon>Marinitenerispora</taxon>
    </lineage>
</organism>
<protein>
    <recommendedName>
        <fullName evidence="2">Peptidoglycan binding-like domain-containing protein</fullName>
    </recommendedName>
</protein>
<dbReference type="Pfam" id="PF01471">
    <property type="entry name" value="PG_binding_1"/>
    <property type="match status" value="1"/>
</dbReference>
<dbReference type="InterPro" id="IPR036365">
    <property type="entry name" value="PGBD-like_sf"/>
</dbReference>
<proteinExistence type="predicted"/>
<evidence type="ECO:0000256" key="1">
    <source>
        <dbReference type="SAM" id="MobiDB-lite"/>
    </source>
</evidence>
<comment type="caution">
    <text evidence="3">The sequence shown here is derived from an EMBL/GenBank/DDBJ whole genome shotgun (WGS) entry which is preliminary data.</text>
</comment>
<reference evidence="3 4" key="1">
    <citation type="submission" date="2018-04" db="EMBL/GenBank/DDBJ databases">
        <title>Novel actinobacteria from marine sediment.</title>
        <authorList>
            <person name="Ng Z.Y."/>
            <person name="Tan G.Y.A."/>
        </authorList>
    </citation>
    <scope>NUCLEOTIDE SEQUENCE [LARGE SCALE GENOMIC DNA]</scope>
    <source>
        <strain evidence="3 4">TPS81</strain>
    </source>
</reference>